<comment type="subcellular location">
    <subcellularLocation>
        <location evidence="1">Nucleus</location>
        <location evidence="1">Nucleolus</location>
    </subcellularLocation>
    <subcellularLocation>
        <location evidence="2">Nucleus</location>
        <location evidence="2">Nucleoplasm</location>
    </subcellularLocation>
</comment>
<dbReference type="GO" id="GO:0005654">
    <property type="term" value="C:nucleoplasm"/>
    <property type="evidence" value="ECO:0007669"/>
    <property type="project" value="UniProtKB-SubCell"/>
</dbReference>
<keyword evidence="5" id="KW-0690">Ribosome biogenesis</keyword>
<dbReference type="GO" id="GO:0006364">
    <property type="term" value="P:rRNA processing"/>
    <property type="evidence" value="ECO:0007669"/>
    <property type="project" value="TreeGrafter"/>
</dbReference>
<comment type="caution">
    <text evidence="8">The sequence shown here is derived from an EMBL/GenBank/DDBJ whole genome shotgun (WGS) entry which is preliminary data.</text>
</comment>
<name>A0AAD5TXL2_9FUNG</name>
<feature type="compositionally biased region" description="Basic and acidic residues" evidence="7">
    <location>
        <begin position="15"/>
        <end position="35"/>
    </location>
</feature>
<evidence type="ECO:0000256" key="4">
    <source>
        <dbReference type="ARBA" id="ARBA00018339"/>
    </source>
</evidence>
<evidence type="ECO:0000313" key="8">
    <source>
        <dbReference type="EMBL" id="KAJ3214793.1"/>
    </source>
</evidence>
<evidence type="ECO:0000256" key="2">
    <source>
        <dbReference type="ARBA" id="ARBA00004642"/>
    </source>
</evidence>
<dbReference type="Proteomes" id="UP001211065">
    <property type="component" value="Unassembled WGS sequence"/>
</dbReference>
<sequence length="152" mass="17663">MEEDDNNFAKVVLSESRKTRAQRNKEQRKIAKEREEKKIKDAKELALQVSNIKEINNAVNSTLNMEKSVTVKESSQMRLGPHKFKSIPKALDVTLTEDLADSLRIIKPEGNIFTERFNSLQERGLIEPRVPVGKKRKFKKKVIEVHSYKRFK</sequence>
<dbReference type="EMBL" id="JADGJW010000591">
    <property type="protein sequence ID" value="KAJ3214793.1"/>
    <property type="molecule type" value="Genomic_DNA"/>
</dbReference>
<keyword evidence="9" id="KW-1185">Reference proteome</keyword>
<dbReference type="AlphaFoldDB" id="A0AAD5TXL2"/>
<feature type="region of interest" description="Disordered" evidence="7">
    <location>
        <begin position="1"/>
        <end position="35"/>
    </location>
</feature>
<dbReference type="InterPro" id="IPR011687">
    <property type="entry name" value="Nop53/GLTSCR2"/>
</dbReference>
<dbReference type="GO" id="GO:0005730">
    <property type="term" value="C:nucleolus"/>
    <property type="evidence" value="ECO:0007669"/>
    <property type="project" value="UniProtKB-SubCell"/>
</dbReference>
<dbReference type="GO" id="GO:0008097">
    <property type="term" value="F:5S rRNA binding"/>
    <property type="evidence" value="ECO:0007669"/>
    <property type="project" value="TreeGrafter"/>
</dbReference>
<evidence type="ECO:0000313" key="9">
    <source>
        <dbReference type="Proteomes" id="UP001211065"/>
    </source>
</evidence>
<comment type="similarity">
    <text evidence="3">Belongs to the NOP53 family.</text>
</comment>
<dbReference type="PANTHER" id="PTHR14211">
    <property type="entry name" value="GLIOMA SUPPRESSOR CANDIDATE REGION GENE 2"/>
    <property type="match status" value="1"/>
</dbReference>
<dbReference type="GO" id="GO:0000027">
    <property type="term" value="P:ribosomal large subunit assembly"/>
    <property type="evidence" value="ECO:0007669"/>
    <property type="project" value="TreeGrafter"/>
</dbReference>
<protein>
    <recommendedName>
        <fullName evidence="4">Ribosome biogenesis protein NOP53</fullName>
    </recommendedName>
</protein>
<evidence type="ECO:0000256" key="3">
    <source>
        <dbReference type="ARBA" id="ARBA00008838"/>
    </source>
</evidence>
<organism evidence="8 9">
    <name type="scientific">Clydaea vesicula</name>
    <dbReference type="NCBI Taxonomy" id="447962"/>
    <lineage>
        <taxon>Eukaryota</taxon>
        <taxon>Fungi</taxon>
        <taxon>Fungi incertae sedis</taxon>
        <taxon>Chytridiomycota</taxon>
        <taxon>Chytridiomycota incertae sedis</taxon>
        <taxon>Chytridiomycetes</taxon>
        <taxon>Lobulomycetales</taxon>
        <taxon>Lobulomycetaceae</taxon>
        <taxon>Clydaea</taxon>
    </lineage>
</organism>
<reference evidence="8" key="1">
    <citation type="submission" date="2020-05" db="EMBL/GenBank/DDBJ databases">
        <title>Phylogenomic resolution of chytrid fungi.</title>
        <authorList>
            <person name="Stajich J.E."/>
            <person name="Amses K."/>
            <person name="Simmons R."/>
            <person name="Seto K."/>
            <person name="Myers J."/>
            <person name="Bonds A."/>
            <person name="Quandt C.A."/>
            <person name="Barry K."/>
            <person name="Liu P."/>
            <person name="Grigoriev I."/>
            <person name="Longcore J.E."/>
            <person name="James T.Y."/>
        </authorList>
    </citation>
    <scope>NUCLEOTIDE SEQUENCE</scope>
    <source>
        <strain evidence="8">JEL0476</strain>
    </source>
</reference>
<evidence type="ECO:0000256" key="1">
    <source>
        <dbReference type="ARBA" id="ARBA00004604"/>
    </source>
</evidence>
<dbReference type="PANTHER" id="PTHR14211:SF7">
    <property type="entry name" value="RIBOSOME BIOGENESIS PROTEIN NOP53"/>
    <property type="match status" value="1"/>
</dbReference>
<keyword evidence="6" id="KW-0539">Nucleus</keyword>
<accession>A0AAD5TXL2</accession>
<evidence type="ECO:0000256" key="5">
    <source>
        <dbReference type="ARBA" id="ARBA00022517"/>
    </source>
</evidence>
<gene>
    <name evidence="8" type="ORF">HK099_006669</name>
</gene>
<proteinExistence type="inferred from homology"/>
<dbReference type="Pfam" id="PF07767">
    <property type="entry name" value="Nop53"/>
    <property type="match status" value="1"/>
</dbReference>
<evidence type="ECO:0000256" key="7">
    <source>
        <dbReference type="SAM" id="MobiDB-lite"/>
    </source>
</evidence>
<evidence type="ECO:0000256" key="6">
    <source>
        <dbReference type="ARBA" id="ARBA00023242"/>
    </source>
</evidence>